<sequence length="277" mass="31391">MTPSKPVRTAFYVSGSTAITAETLGRSMLTQFSEYNFRQVTLPYLQNPAQIEAAVLRIKLAAEEDGSRPIVFSTLTDPLLLKELRRSEALVLDLFDAFLVPLEREIGQPPTLKSGQSHAVRDLNSYRIRADAVHFAMQNDDGARTTYYDQADLIVIGVSRSGKTPTCLYMAMQYGLYMANYPLTEEDFDDLRLPKSLLPHQHKLFALTIGADRLEEIRQQRRGGSRYASRQQCDMEVRAFGALISRFQIPSLEVTEYSIEEISSRILAKTGLRRRLF</sequence>
<keyword evidence="1 5" id="KW-0723">Serine/threonine-protein kinase</keyword>
<evidence type="ECO:0000256" key="2">
    <source>
        <dbReference type="ARBA" id="ARBA00022679"/>
    </source>
</evidence>
<dbReference type="RefSeq" id="WP_369455231.1">
    <property type="nucleotide sequence ID" value="NZ_JBGCUO010000001.1"/>
</dbReference>
<dbReference type="InterPro" id="IPR005177">
    <property type="entry name" value="Kinase-pyrophosphorylase"/>
</dbReference>
<dbReference type="PANTHER" id="PTHR31756:SF3">
    <property type="entry name" value="PYRUVATE, PHOSPHATE DIKINASE REGULATORY PROTEIN 1, CHLOROPLASTIC"/>
    <property type="match status" value="1"/>
</dbReference>
<evidence type="ECO:0000256" key="5">
    <source>
        <dbReference type="HAMAP-Rule" id="MF_01062"/>
    </source>
</evidence>
<keyword evidence="3 5" id="KW-0547">Nucleotide-binding</keyword>
<comment type="similarity">
    <text evidence="5">Belongs to the pyruvate, phosphate/water dikinase regulatory protein family. PSRP subfamily.</text>
</comment>
<comment type="function">
    <text evidence="5">Bifunctional serine/threonine kinase and phosphorylase involved in the regulation of the phosphoenolpyruvate synthase (PEPS) by catalyzing its phosphorylation/dephosphorylation.</text>
</comment>
<accession>A0ABV4AGM6</accession>
<dbReference type="EMBL" id="JBGCUO010000001">
    <property type="protein sequence ID" value="MEY1661986.1"/>
    <property type="molecule type" value="Genomic_DNA"/>
</dbReference>
<dbReference type="Proteomes" id="UP001562065">
    <property type="component" value="Unassembled WGS sequence"/>
</dbReference>
<evidence type="ECO:0000313" key="7">
    <source>
        <dbReference type="Proteomes" id="UP001562065"/>
    </source>
</evidence>
<dbReference type="EC" id="2.7.11.33" evidence="5"/>
<proteinExistence type="inferred from homology"/>
<dbReference type="InterPro" id="IPR026530">
    <property type="entry name" value="PSRP"/>
</dbReference>
<evidence type="ECO:0000313" key="6">
    <source>
        <dbReference type="EMBL" id="MEY1661986.1"/>
    </source>
</evidence>
<keyword evidence="2 5" id="KW-0808">Transferase</keyword>
<dbReference type="Pfam" id="PF03618">
    <property type="entry name" value="Kinase-PPPase"/>
    <property type="match status" value="1"/>
</dbReference>
<gene>
    <name evidence="6" type="ORF">AB5I84_07470</name>
</gene>
<evidence type="ECO:0000256" key="3">
    <source>
        <dbReference type="ARBA" id="ARBA00022741"/>
    </source>
</evidence>
<evidence type="ECO:0000256" key="4">
    <source>
        <dbReference type="ARBA" id="ARBA00022777"/>
    </source>
</evidence>
<dbReference type="HAMAP" id="MF_01062">
    <property type="entry name" value="PSRP"/>
    <property type="match status" value="1"/>
</dbReference>
<reference evidence="6 7" key="1">
    <citation type="submission" date="2024-07" db="EMBL/GenBank/DDBJ databases">
        <authorList>
            <person name="Ren Q."/>
        </authorList>
    </citation>
    <scope>NUCLEOTIDE SEQUENCE [LARGE SCALE GENOMIC DNA]</scope>
    <source>
        <strain evidence="6 7">REN37</strain>
    </source>
</reference>
<keyword evidence="7" id="KW-1185">Reference proteome</keyword>
<dbReference type="GO" id="GO:0016740">
    <property type="term" value="F:transferase activity"/>
    <property type="evidence" value="ECO:0007669"/>
    <property type="project" value="UniProtKB-KW"/>
</dbReference>
<comment type="catalytic activity">
    <reaction evidence="5">
        <text>[pyruvate, water dikinase] + ADP = [pyruvate, water dikinase]-phosphate + AMP + H(+)</text>
        <dbReference type="Rhea" id="RHEA:46020"/>
        <dbReference type="Rhea" id="RHEA-COMP:11425"/>
        <dbReference type="Rhea" id="RHEA-COMP:11426"/>
        <dbReference type="ChEBI" id="CHEBI:15378"/>
        <dbReference type="ChEBI" id="CHEBI:43176"/>
        <dbReference type="ChEBI" id="CHEBI:68546"/>
        <dbReference type="ChEBI" id="CHEBI:456215"/>
        <dbReference type="ChEBI" id="CHEBI:456216"/>
        <dbReference type="EC" id="2.7.11.33"/>
    </reaction>
</comment>
<comment type="catalytic activity">
    <reaction evidence="5">
        <text>[pyruvate, water dikinase]-phosphate + phosphate + H(+) = [pyruvate, water dikinase] + diphosphate</text>
        <dbReference type="Rhea" id="RHEA:48580"/>
        <dbReference type="Rhea" id="RHEA-COMP:11425"/>
        <dbReference type="Rhea" id="RHEA-COMP:11426"/>
        <dbReference type="ChEBI" id="CHEBI:15378"/>
        <dbReference type="ChEBI" id="CHEBI:33019"/>
        <dbReference type="ChEBI" id="CHEBI:43176"/>
        <dbReference type="ChEBI" id="CHEBI:43474"/>
        <dbReference type="ChEBI" id="CHEBI:68546"/>
        <dbReference type="EC" id="2.7.4.28"/>
    </reaction>
</comment>
<name>A0ABV4AGM6_9GAMM</name>
<dbReference type="PANTHER" id="PTHR31756">
    <property type="entry name" value="PYRUVATE, PHOSPHATE DIKINASE REGULATORY PROTEIN 1, CHLOROPLASTIC"/>
    <property type="match status" value="1"/>
</dbReference>
<evidence type="ECO:0000256" key="1">
    <source>
        <dbReference type="ARBA" id="ARBA00022527"/>
    </source>
</evidence>
<keyword evidence="6" id="KW-0670">Pyruvate</keyword>
<protein>
    <recommendedName>
        <fullName evidence="5">Putative phosphoenolpyruvate synthase regulatory protein</fullName>
        <shortName evidence="5">PEP synthase regulatory protein</shortName>
        <shortName evidence="5">PSRP</shortName>
        <ecNumber evidence="5">2.7.11.33</ecNumber>
        <ecNumber evidence="5">2.7.4.28</ecNumber>
    </recommendedName>
    <alternativeName>
        <fullName evidence="5">Pyruvate, water dikinase regulatory protein</fullName>
    </alternativeName>
</protein>
<comment type="caution">
    <text evidence="6">The sequence shown here is derived from an EMBL/GenBank/DDBJ whole genome shotgun (WGS) entry which is preliminary data.</text>
</comment>
<dbReference type="NCBIfam" id="NF003742">
    <property type="entry name" value="PRK05339.1"/>
    <property type="match status" value="1"/>
</dbReference>
<keyword evidence="4 5" id="KW-0418">Kinase</keyword>
<feature type="binding site" evidence="5">
    <location>
        <begin position="157"/>
        <end position="164"/>
    </location>
    <ligand>
        <name>ADP</name>
        <dbReference type="ChEBI" id="CHEBI:456216"/>
    </ligand>
</feature>
<dbReference type="EC" id="2.7.4.28" evidence="5"/>
<organism evidence="6 7">
    <name type="scientific">Isoalcanivorax beigongshangi</name>
    <dbReference type="NCBI Taxonomy" id="3238810"/>
    <lineage>
        <taxon>Bacteria</taxon>
        <taxon>Pseudomonadati</taxon>
        <taxon>Pseudomonadota</taxon>
        <taxon>Gammaproteobacteria</taxon>
        <taxon>Oceanospirillales</taxon>
        <taxon>Alcanivoracaceae</taxon>
        <taxon>Isoalcanivorax</taxon>
    </lineage>
</organism>